<feature type="domain" description="LTD" evidence="2">
    <location>
        <begin position="244"/>
        <end position="367"/>
    </location>
</feature>
<dbReference type="PROSITE" id="PS00018">
    <property type="entry name" value="EF_HAND_1"/>
    <property type="match status" value="1"/>
</dbReference>
<dbReference type="Pfam" id="PF00404">
    <property type="entry name" value="Dockerin_1"/>
    <property type="match status" value="1"/>
</dbReference>
<dbReference type="InterPro" id="IPR036691">
    <property type="entry name" value="Endo/exonu/phosph_ase_sf"/>
</dbReference>
<name>A0A1Y0IAB2_9GAMM</name>
<dbReference type="InterPro" id="IPR036439">
    <property type="entry name" value="Dockerin_dom_sf"/>
</dbReference>
<dbReference type="RefSeq" id="WP_087461359.1">
    <property type="nucleotide sequence ID" value="NZ_CP021425.1"/>
</dbReference>
<dbReference type="InterPro" id="IPR001322">
    <property type="entry name" value="Lamin_tail_dom"/>
</dbReference>
<evidence type="ECO:0000256" key="1">
    <source>
        <dbReference type="SAM" id="SignalP"/>
    </source>
</evidence>
<dbReference type="SUPFAM" id="SSF56219">
    <property type="entry name" value="DNase I-like"/>
    <property type="match status" value="1"/>
</dbReference>
<dbReference type="SUPFAM" id="SSF63446">
    <property type="entry name" value="Type I dockerin domain"/>
    <property type="match status" value="1"/>
</dbReference>
<gene>
    <name evidence="3" type="ORF">OLMES_2301</name>
</gene>
<protein>
    <submittedName>
        <fullName evidence="3">Extracellular nuclease with lamin tail domain</fullName>
    </submittedName>
</protein>
<dbReference type="NCBIfam" id="NF033681">
    <property type="entry name" value="ExeM_NucH_DNase"/>
    <property type="match status" value="1"/>
</dbReference>
<dbReference type="Proteomes" id="UP000196027">
    <property type="component" value="Chromosome"/>
</dbReference>
<proteinExistence type="predicted"/>
<evidence type="ECO:0000313" key="4">
    <source>
        <dbReference type="Proteomes" id="UP000196027"/>
    </source>
</evidence>
<dbReference type="KEGG" id="ome:OLMES_2301"/>
<dbReference type="Gene3D" id="1.10.1330.10">
    <property type="entry name" value="Dockerin domain"/>
    <property type="match status" value="1"/>
</dbReference>
<accession>A0A1Y0IAB2</accession>
<keyword evidence="1" id="KW-0732">Signal</keyword>
<dbReference type="OrthoDB" id="9800417at2"/>
<dbReference type="Gene3D" id="2.60.40.1260">
    <property type="entry name" value="Lamin Tail domain"/>
    <property type="match status" value="1"/>
</dbReference>
<dbReference type="InterPro" id="IPR036415">
    <property type="entry name" value="Lamin_tail_dom_sf"/>
</dbReference>
<sequence length="1118" mass="118730">MRGLTPFRKLALSTAISSCLVSGIVSAQIIAEQNFNNLDSTQTQTTDSLTDGNALTNLSAMNLGGPGIGFNTFWYDSRSIGTGPVTVSSDSSDFIGVSSFAGSNSPDVSPSGVAVSTGTEHNFEFNDTDGRIELVFDPVDTAFATGERTLSLDYWINDTGYEADDSLVVSLTDGVNEEVILSLVDTELEASSSADDGTPNWQTLTVNLDQVLAQAELLDLVTLKVSVDTNSSSENIFIDNIKFESTDGPVNAAGTLVINEIDYDQPGTDNAEFIEIKNISNEAIALGAYSLELYNGSNGGLYNTIVLDDAILSAGDYYVVCADASTVDHCDQDVTPDTNLIQNGAPDAIRLVNTTLAETVDQVSYEGSVVDVVEGTGTESFDSNSIPDVGLSRTPDGTDSNDNNADFAFRCSTPGALNSDQSSNCVAPSEVLISAIQGSGIESPLVGETVTVEAIVVGDFQSGGLGSQGDLRGFYLQEESSDWDTDAKTSEGIYVFDGTSPGVDVAVGDKVVVTGTVAEYFGETQINVTSGSVVKQSSGNTVTPTSLLLPATETITNSDGDLIANLEAYEGMLISFPQSLSVTELYQLDRFGELRLAQGGRFFQFTQNSLPSVSGFQTHLEDIARRNVILDDGLSNQNPDPIRYPAPGLTTDNALRMGDTVTGLTGVVRYSRGSGGSGDEGYRIMPTAEPVFVAENARSEAPEVGGTLKVASFNVLNFFNTLDTSAGACYPSFSRGDCRGADNQAEFDRQLEKTVTALSTIGADVYGLLEIENDYTDGPSSAIATLTSALNATETNCSEFGYVDPGARIGSDAIAVGMIYCKDTVELASGSTPSILDDSDLEALGMESRAPLFNGYATNRATLATTFTEKASGESLTIAINHFKSKGDSGLADSETCQNAPGSDLNCDQNDGQGFWNQRRTYAAEALSAWLQTFPTGHSDPDFLVMGDLNGYAMEGPVTALIDRGYTNLVTEFHSAGNAYSYVFDGQAGNLDHGLANASLLTQVNDAQDWHINSDEADGLDYNTDFGRNTSLFDGTVPFRSSDHDPLIIGLNLQSIARGDYDQDGDIDRNDMLLLRQHLNANVEPGHPMDWNDDGRITGLDIRLLILQCSNQHCASSN</sequence>
<dbReference type="PANTHER" id="PTHR42834">
    <property type="entry name" value="ENDONUCLEASE/EXONUCLEASE/PHOSPHATASE FAMILY PROTEIN (AFU_ORTHOLOGUE AFUA_3G09210)"/>
    <property type="match status" value="1"/>
</dbReference>
<dbReference type="CDD" id="cd04486">
    <property type="entry name" value="YhcR_OBF_like"/>
    <property type="match status" value="1"/>
</dbReference>
<feature type="chain" id="PRO_5011987841" evidence="1">
    <location>
        <begin position="28"/>
        <end position="1118"/>
    </location>
</feature>
<evidence type="ECO:0000259" key="2">
    <source>
        <dbReference type="PROSITE" id="PS51841"/>
    </source>
</evidence>
<dbReference type="SUPFAM" id="SSF74853">
    <property type="entry name" value="Lamin A/C globular tail domain"/>
    <property type="match status" value="1"/>
</dbReference>
<dbReference type="PROSITE" id="PS51841">
    <property type="entry name" value="LTD"/>
    <property type="match status" value="1"/>
</dbReference>
<dbReference type="InterPro" id="IPR047971">
    <property type="entry name" value="ExeM-like"/>
</dbReference>
<organism evidence="3 4">
    <name type="scientific">Oleiphilus messinensis</name>
    <dbReference type="NCBI Taxonomy" id="141451"/>
    <lineage>
        <taxon>Bacteria</taxon>
        <taxon>Pseudomonadati</taxon>
        <taxon>Pseudomonadota</taxon>
        <taxon>Gammaproteobacteria</taxon>
        <taxon>Oceanospirillales</taxon>
        <taxon>Oleiphilaceae</taxon>
        <taxon>Oleiphilus</taxon>
    </lineage>
</organism>
<dbReference type="PANTHER" id="PTHR42834:SF1">
    <property type="entry name" value="ENDONUCLEASE_EXONUCLEASE_PHOSPHATASE FAMILY PROTEIN (AFU_ORTHOLOGUE AFUA_3G09210)"/>
    <property type="match status" value="1"/>
</dbReference>
<dbReference type="GO" id="GO:0004553">
    <property type="term" value="F:hydrolase activity, hydrolyzing O-glycosyl compounds"/>
    <property type="evidence" value="ECO:0007669"/>
    <property type="project" value="InterPro"/>
</dbReference>
<dbReference type="AlphaFoldDB" id="A0A1Y0IAB2"/>
<dbReference type="Pfam" id="PF00932">
    <property type="entry name" value="LTD"/>
    <property type="match status" value="1"/>
</dbReference>
<dbReference type="InterPro" id="IPR002105">
    <property type="entry name" value="Dockerin_1_rpt"/>
</dbReference>
<evidence type="ECO:0000313" key="3">
    <source>
        <dbReference type="EMBL" id="ARU56364.1"/>
    </source>
</evidence>
<dbReference type="GO" id="GO:0000272">
    <property type="term" value="P:polysaccharide catabolic process"/>
    <property type="evidence" value="ECO:0007669"/>
    <property type="project" value="InterPro"/>
</dbReference>
<dbReference type="InterPro" id="IPR018247">
    <property type="entry name" value="EF_Hand_1_Ca_BS"/>
</dbReference>
<dbReference type="EMBL" id="CP021425">
    <property type="protein sequence ID" value="ARU56364.1"/>
    <property type="molecule type" value="Genomic_DNA"/>
</dbReference>
<dbReference type="Gene3D" id="3.60.10.10">
    <property type="entry name" value="Endonuclease/exonuclease/phosphatase"/>
    <property type="match status" value="1"/>
</dbReference>
<keyword evidence="4" id="KW-1185">Reference proteome</keyword>
<reference evidence="3 4" key="1">
    <citation type="submission" date="2017-05" db="EMBL/GenBank/DDBJ databases">
        <title>Genomic insights into alkan degradation activity of Oleiphilus messinensis.</title>
        <authorList>
            <person name="Kozyavkin S.A."/>
            <person name="Slesarev A.I."/>
            <person name="Golyshin P.N."/>
            <person name="Korzhenkov A."/>
            <person name="Golyshina O.N."/>
            <person name="Toshchakov S.V."/>
        </authorList>
    </citation>
    <scope>NUCLEOTIDE SEQUENCE [LARGE SCALE GENOMIC DNA]</scope>
    <source>
        <strain evidence="3 4">ME102</strain>
    </source>
</reference>
<feature type="signal peptide" evidence="1">
    <location>
        <begin position="1"/>
        <end position="27"/>
    </location>
</feature>